<organism evidence="3 4">
    <name type="scientific">Hyalangium minutum</name>
    <dbReference type="NCBI Taxonomy" id="394096"/>
    <lineage>
        <taxon>Bacteria</taxon>
        <taxon>Pseudomonadati</taxon>
        <taxon>Myxococcota</taxon>
        <taxon>Myxococcia</taxon>
        <taxon>Myxococcales</taxon>
        <taxon>Cystobacterineae</taxon>
        <taxon>Archangiaceae</taxon>
        <taxon>Hyalangium</taxon>
    </lineage>
</organism>
<keyword evidence="2" id="KW-1133">Transmembrane helix</keyword>
<dbReference type="RefSeq" id="WP_044195804.1">
    <property type="nucleotide sequence ID" value="NZ_JMCB01000017.1"/>
</dbReference>
<keyword evidence="4" id="KW-1185">Reference proteome</keyword>
<sequence length="267" mass="28016">MTLPSRKMLLANGGCLLLLAWLYGGDVSDALRSRTAEVAAFTEPPSLVRPAGVLILGALALGGGLWGLIKRRGDDYKGYRLLPIVLVGALFVDLVVAERRTPLGSVDMASLALRSFQEQAQELATPTAVPAEPAVLNPLLEKLGRPPYLVRGQPVSQYTLQVRQDCNGPVSEAPGLQPGTLIYCVAPGRQGAWITLVGLPGGQRFGSPAVMSANGEVRFALVEPVIPGEGEGDPGMGMDPAFREEEEDEEEAPPAASSGGTDARPGP</sequence>
<protein>
    <submittedName>
        <fullName evidence="3">Uncharacterized protein</fullName>
    </submittedName>
</protein>
<reference evidence="3 4" key="1">
    <citation type="submission" date="2014-04" db="EMBL/GenBank/DDBJ databases">
        <title>Genome assembly of Hyalangium minutum DSM 14724.</title>
        <authorList>
            <person name="Sharma G."/>
            <person name="Subramanian S."/>
        </authorList>
    </citation>
    <scope>NUCLEOTIDE SEQUENCE [LARGE SCALE GENOMIC DNA]</scope>
    <source>
        <strain evidence="3 4">DSM 14724</strain>
    </source>
</reference>
<evidence type="ECO:0000313" key="4">
    <source>
        <dbReference type="Proteomes" id="UP000028725"/>
    </source>
</evidence>
<dbReference type="AlphaFoldDB" id="A0A085W737"/>
<keyword evidence="2" id="KW-0472">Membrane</keyword>
<feature type="transmembrane region" description="Helical" evidence="2">
    <location>
        <begin position="48"/>
        <end position="69"/>
    </location>
</feature>
<comment type="caution">
    <text evidence="3">The sequence shown here is derived from an EMBL/GenBank/DDBJ whole genome shotgun (WGS) entry which is preliminary data.</text>
</comment>
<evidence type="ECO:0000256" key="2">
    <source>
        <dbReference type="SAM" id="Phobius"/>
    </source>
</evidence>
<feature type="transmembrane region" description="Helical" evidence="2">
    <location>
        <begin position="81"/>
        <end position="97"/>
    </location>
</feature>
<feature type="region of interest" description="Disordered" evidence="1">
    <location>
        <begin position="226"/>
        <end position="267"/>
    </location>
</feature>
<evidence type="ECO:0000313" key="3">
    <source>
        <dbReference type="EMBL" id="KFE63500.1"/>
    </source>
</evidence>
<dbReference type="Proteomes" id="UP000028725">
    <property type="component" value="Unassembled WGS sequence"/>
</dbReference>
<name>A0A085W737_9BACT</name>
<gene>
    <name evidence="3" type="ORF">DB31_2618</name>
</gene>
<keyword evidence="2" id="KW-0812">Transmembrane</keyword>
<proteinExistence type="predicted"/>
<dbReference type="PATRIC" id="fig|394096.3.peg.6950"/>
<dbReference type="EMBL" id="JMCB01000017">
    <property type="protein sequence ID" value="KFE63500.1"/>
    <property type="molecule type" value="Genomic_DNA"/>
</dbReference>
<evidence type="ECO:0000256" key="1">
    <source>
        <dbReference type="SAM" id="MobiDB-lite"/>
    </source>
</evidence>
<accession>A0A085W737</accession>
<dbReference type="OrthoDB" id="5501533at2"/>
<dbReference type="STRING" id="394096.DB31_2618"/>